<dbReference type="GO" id="GO:0046872">
    <property type="term" value="F:metal ion binding"/>
    <property type="evidence" value="ECO:0007669"/>
    <property type="project" value="UniProtKB-KW"/>
</dbReference>
<keyword evidence="8" id="KW-0411">Iron-sulfur</keyword>
<dbReference type="PROSITE" id="PS51379">
    <property type="entry name" value="4FE4S_FER_2"/>
    <property type="match status" value="2"/>
</dbReference>
<evidence type="ECO:0000256" key="6">
    <source>
        <dbReference type="ARBA" id="ARBA00023002"/>
    </source>
</evidence>
<evidence type="ECO:0000256" key="9">
    <source>
        <dbReference type="SAM" id="Coils"/>
    </source>
</evidence>
<evidence type="ECO:0000256" key="2">
    <source>
        <dbReference type="ARBA" id="ARBA00006561"/>
    </source>
</evidence>
<dbReference type="Gene3D" id="3.50.50.60">
    <property type="entry name" value="FAD/NAD(P)-binding domain"/>
    <property type="match status" value="1"/>
</dbReference>
<evidence type="ECO:0000256" key="7">
    <source>
        <dbReference type="ARBA" id="ARBA00023004"/>
    </source>
</evidence>
<evidence type="ECO:0000256" key="5">
    <source>
        <dbReference type="ARBA" id="ARBA00022827"/>
    </source>
</evidence>
<comment type="similarity">
    <text evidence="2">Belongs to the HdrA family.</text>
</comment>
<evidence type="ECO:0000256" key="4">
    <source>
        <dbReference type="ARBA" id="ARBA00022723"/>
    </source>
</evidence>
<dbReference type="PROSITE" id="PS00198">
    <property type="entry name" value="4FE4S_FER_1"/>
    <property type="match status" value="1"/>
</dbReference>
<evidence type="ECO:0000259" key="10">
    <source>
        <dbReference type="PROSITE" id="PS51379"/>
    </source>
</evidence>
<name>A0A445MU60_9BACT</name>
<keyword evidence="5" id="KW-0274">FAD</keyword>
<evidence type="ECO:0000256" key="1">
    <source>
        <dbReference type="ARBA" id="ARBA00001974"/>
    </source>
</evidence>
<dbReference type="InterPro" id="IPR036188">
    <property type="entry name" value="FAD/NAD-bd_sf"/>
</dbReference>
<dbReference type="Pfam" id="PF00037">
    <property type="entry name" value="Fer4"/>
    <property type="match status" value="1"/>
</dbReference>
<sequence length="452" mass="50064">MLDVGRHPNIDLLAYSEIEKVEGEAGNFKITVRRKARYVEEDKCTGCGACKEKCPTIVPDAFNEGLGERKAIYSWFAQGIPSTHTIDSNYCRQLQGKKCGVCAKTCQAGAINFEQKDRIVELTVGAIIVAAGYDVFDPVKIPEYRYKKIPNVVTAIEFERLLSASGPTAGHLDRPSDRAIEAEIEALEKKAAKSQKLVAKFEEQFNQSSADFYAKFQKGEYKDDEERNKWAEKYKEHLTIVEPLEVMKKKAEGFTAAKRLAFIQCVGSRDFRFYPFCSGYCCMHSIKEAIIAHEHGPDTTSTIFGMDIRAIGKGFEEYKIRGGNHSNISYVRGRVAEIQDGPENNPIVVYEDTKERMVKSQEFDMVILATACAPTKGIYELADKLGIELDAYDFIKTSPLSPVDTSKPGIFVCGCAGAPMDVPESVAQASSAAERAAEVAFEGDVRKEKAVA</sequence>
<dbReference type="InterPro" id="IPR017896">
    <property type="entry name" value="4Fe4S_Fe-S-bd"/>
</dbReference>
<dbReference type="EMBL" id="OJIN01000069">
    <property type="protein sequence ID" value="SPD72939.1"/>
    <property type="molecule type" value="Genomic_DNA"/>
</dbReference>
<feature type="domain" description="4Fe-4S ferredoxin-type" evidence="10">
    <location>
        <begin position="82"/>
        <end position="116"/>
    </location>
</feature>
<reference evidence="11" key="1">
    <citation type="submission" date="2018-01" db="EMBL/GenBank/DDBJ databases">
        <authorList>
            <person name="Regsiter A."/>
            <person name="William W."/>
        </authorList>
    </citation>
    <scope>NUCLEOTIDE SEQUENCE</scope>
    <source>
        <strain evidence="11">TRIP AH-1</strain>
    </source>
</reference>
<dbReference type="PANTHER" id="PTHR43498:SF1">
    <property type="entry name" value="COB--COM HETERODISULFIDE REDUCTASE IRON-SULFUR SUBUNIT A"/>
    <property type="match status" value="1"/>
</dbReference>
<keyword evidence="4" id="KW-0479">Metal-binding</keyword>
<dbReference type="SUPFAM" id="SSF54862">
    <property type="entry name" value="4Fe-4S ferredoxins"/>
    <property type="match status" value="1"/>
</dbReference>
<keyword evidence="7" id="KW-0408">Iron</keyword>
<protein>
    <submittedName>
        <fullName evidence="11">4Fe-4S binding domain protein</fullName>
    </submittedName>
</protein>
<dbReference type="GO" id="GO:0051539">
    <property type="term" value="F:4 iron, 4 sulfur cluster binding"/>
    <property type="evidence" value="ECO:0007669"/>
    <property type="project" value="UniProtKB-KW"/>
</dbReference>
<dbReference type="InterPro" id="IPR039650">
    <property type="entry name" value="HdrA-like"/>
</dbReference>
<gene>
    <name evidence="11" type="ORF">PITCH_A1600010</name>
</gene>
<dbReference type="Gene3D" id="3.30.70.20">
    <property type="match status" value="1"/>
</dbReference>
<comment type="cofactor">
    <cofactor evidence="1">
        <name>FAD</name>
        <dbReference type="ChEBI" id="CHEBI:57692"/>
    </cofactor>
</comment>
<keyword evidence="9" id="KW-0175">Coiled coil</keyword>
<dbReference type="SUPFAM" id="SSF51905">
    <property type="entry name" value="FAD/NAD(P)-binding domain"/>
    <property type="match status" value="1"/>
</dbReference>
<keyword evidence="5" id="KW-0285">Flavoprotein</keyword>
<dbReference type="PANTHER" id="PTHR43498">
    <property type="entry name" value="FERREDOXIN:COB-COM HETERODISULFIDE REDUCTASE SUBUNIT A"/>
    <property type="match status" value="1"/>
</dbReference>
<proteinExistence type="inferred from homology"/>
<evidence type="ECO:0000256" key="3">
    <source>
        <dbReference type="ARBA" id="ARBA00022485"/>
    </source>
</evidence>
<keyword evidence="6" id="KW-0560">Oxidoreductase</keyword>
<organism evidence="11">
    <name type="scientific">uncultured Desulfobacterium sp</name>
    <dbReference type="NCBI Taxonomy" id="201089"/>
    <lineage>
        <taxon>Bacteria</taxon>
        <taxon>Pseudomonadati</taxon>
        <taxon>Thermodesulfobacteriota</taxon>
        <taxon>Desulfobacteria</taxon>
        <taxon>Desulfobacterales</taxon>
        <taxon>Desulfobacteriaceae</taxon>
        <taxon>Desulfobacterium</taxon>
        <taxon>environmental samples</taxon>
    </lineage>
</organism>
<keyword evidence="3" id="KW-0004">4Fe-4S</keyword>
<evidence type="ECO:0000313" key="11">
    <source>
        <dbReference type="EMBL" id="SPD72939.1"/>
    </source>
</evidence>
<evidence type="ECO:0000256" key="8">
    <source>
        <dbReference type="ARBA" id="ARBA00023014"/>
    </source>
</evidence>
<feature type="coiled-coil region" evidence="9">
    <location>
        <begin position="177"/>
        <end position="204"/>
    </location>
</feature>
<feature type="domain" description="4Fe-4S ferredoxin-type" evidence="10">
    <location>
        <begin position="35"/>
        <end position="64"/>
    </location>
</feature>
<dbReference type="InterPro" id="IPR017900">
    <property type="entry name" value="4Fe4S_Fe_S_CS"/>
</dbReference>
<dbReference type="AlphaFoldDB" id="A0A445MU60"/>
<accession>A0A445MU60</accession>
<dbReference type="GO" id="GO:0016491">
    <property type="term" value="F:oxidoreductase activity"/>
    <property type="evidence" value="ECO:0007669"/>
    <property type="project" value="UniProtKB-KW"/>
</dbReference>